<gene>
    <name evidence="1" type="ORF">SAMN05720469_11636</name>
</gene>
<proteinExistence type="predicted"/>
<dbReference type="Proteomes" id="UP000184275">
    <property type="component" value="Unassembled WGS sequence"/>
</dbReference>
<evidence type="ECO:0000313" key="2">
    <source>
        <dbReference type="Proteomes" id="UP000184275"/>
    </source>
</evidence>
<reference evidence="2" key="1">
    <citation type="submission" date="2016-11" db="EMBL/GenBank/DDBJ databases">
        <authorList>
            <person name="Varghese N."/>
            <person name="Submissions S."/>
        </authorList>
    </citation>
    <scope>NUCLEOTIDE SEQUENCE [LARGE SCALE GENOMIC DNA]</scope>
    <source>
        <strain evidence="2">UWOS</strain>
    </source>
</reference>
<protein>
    <submittedName>
        <fullName evidence="1">Uncharacterized protein</fullName>
    </submittedName>
</protein>
<name>A0A1M6V1N4_9BACT</name>
<sequence>MKNFTRIAIFIFVQMYVFAKCPVSSDESRLRYDYGPSVWLICDYQNGRLISRFLHQFYEVTTVDYYSNGLPKEYNLRSINGRGSCILKIKNIILGEC</sequence>
<dbReference type="AlphaFoldDB" id="A0A1M6V1N4"/>
<keyword evidence="2" id="KW-1185">Reference proteome</keyword>
<accession>A0A1M6V1N4</accession>
<evidence type="ECO:0000313" key="1">
    <source>
        <dbReference type="EMBL" id="SHK75206.1"/>
    </source>
</evidence>
<organism evidence="1 2">
    <name type="scientific">Fibrobacter intestinalis</name>
    <dbReference type="NCBI Taxonomy" id="28122"/>
    <lineage>
        <taxon>Bacteria</taxon>
        <taxon>Pseudomonadati</taxon>
        <taxon>Fibrobacterota</taxon>
        <taxon>Fibrobacteria</taxon>
        <taxon>Fibrobacterales</taxon>
        <taxon>Fibrobacteraceae</taxon>
        <taxon>Fibrobacter</taxon>
    </lineage>
</organism>
<dbReference type="EMBL" id="FRAW01000016">
    <property type="protein sequence ID" value="SHK75206.1"/>
    <property type="molecule type" value="Genomic_DNA"/>
</dbReference>